<keyword evidence="4" id="KW-1185">Reference proteome</keyword>
<evidence type="ECO:0000313" key="4">
    <source>
        <dbReference type="Proteomes" id="UP000007015"/>
    </source>
</evidence>
<proteinExistence type="predicted"/>
<evidence type="ECO:0000313" key="3">
    <source>
        <dbReference type="EMBL" id="EEC70896.1"/>
    </source>
</evidence>
<evidence type="ECO:0000256" key="2">
    <source>
        <dbReference type="SAM" id="Phobius"/>
    </source>
</evidence>
<name>B8AA96_ORYSI</name>
<keyword evidence="2" id="KW-0812">Transmembrane</keyword>
<dbReference type="AlphaFoldDB" id="B8AA96"/>
<organism evidence="3 4">
    <name type="scientific">Oryza sativa subsp. indica</name>
    <name type="common">Rice</name>
    <dbReference type="NCBI Taxonomy" id="39946"/>
    <lineage>
        <taxon>Eukaryota</taxon>
        <taxon>Viridiplantae</taxon>
        <taxon>Streptophyta</taxon>
        <taxon>Embryophyta</taxon>
        <taxon>Tracheophyta</taxon>
        <taxon>Spermatophyta</taxon>
        <taxon>Magnoliopsida</taxon>
        <taxon>Liliopsida</taxon>
        <taxon>Poales</taxon>
        <taxon>Poaceae</taxon>
        <taxon>BOP clade</taxon>
        <taxon>Oryzoideae</taxon>
        <taxon>Oryzeae</taxon>
        <taxon>Oryzinae</taxon>
        <taxon>Oryza</taxon>
        <taxon>Oryza sativa</taxon>
    </lineage>
</organism>
<dbReference type="STRING" id="39946.B8AA96"/>
<reference evidence="3 4" key="1">
    <citation type="journal article" date="2005" name="PLoS Biol.">
        <title>The genomes of Oryza sativa: a history of duplications.</title>
        <authorList>
            <person name="Yu J."/>
            <person name="Wang J."/>
            <person name="Lin W."/>
            <person name="Li S."/>
            <person name="Li H."/>
            <person name="Zhou J."/>
            <person name="Ni P."/>
            <person name="Dong W."/>
            <person name="Hu S."/>
            <person name="Zeng C."/>
            <person name="Zhang J."/>
            <person name="Zhang Y."/>
            <person name="Li R."/>
            <person name="Xu Z."/>
            <person name="Li S."/>
            <person name="Li X."/>
            <person name="Zheng H."/>
            <person name="Cong L."/>
            <person name="Lin L."/>
            <person name="Yin J."/>
            <person name="Geng J."/>
            <person name="Li G."/>
            <person name="Shi J."/>
            <person name="Liu J."/>
            <person name="Lv H."/>
            <person name="Li J."/>
            <person name="Wang J."/>
            <person name="Deng Y."/>
            <person name="Ran L."/>
            <person name="Shi X."/>
            <person name="Wang X."/>
            <person name="Wu Q."/>
            <person name="Li C."/>
            <person name="Ren X."/>
            <person name="Wang J."/>
            <person name="Wang X."/>
            <person name="Li D."/>
            <person name="Liu D."/>
            <person name="Zhang X."/>
            <person name="Ji Z."/>
            <person name="Zhao W."/>
            <person name="Sun Y."/>
            <person name="Zhang Z."/>
            <person name="Bao J."/>
            <person name="Han Y."/>
            <person name="Dong L."/>
            <person name="Ji J."/>
            <person name="Chen P."/>
            <person name="Wu S."/>
            <person name="Liu J."/>
            <person name="Xiao Y."/>
            <person name="Bu D."/>
            <person name="Tan J."/>
            <person name="Yang L."/>
            <person name="Ye C."/>
            <person name="Zhang J."/>
            <person name="Xu J."/>
            <person name="Zhou Y."/>
            <person name="Yu Y."/>
            <person name="Zhang B."/>
            <person name="Zhuang S."/>
            <person name="Wei H."/>
            <person name="Liu B."/>
            <person name="Lei M."/>
            <person name="Yu H."/>
            <person name="Li Y."/>
            <person name="Xu H."/>
            <person name="Wei S."/>
            <person name="He X."/>
            <person name="Fang L."/>
            <person name="Zhang Z."/>
            <person name="Zhang Y."/>
            <person name="Huang X."/>
            <person name="Su Z."/>
            <person name="Tong W."/>
            <person name="Li J."/>
            <person name="Tong Z."/>
            <person name="Li S."/>
            <person name="Ye J."/>
            <person name="Wang L."/>
            <person name="Fang L."/>
            <person name="Lei T."/>
            <person name="Chen C."/>
            <person name="Chen H."/>
            <person name="Xu Z."/>
            <person name="Li H."/>
            <person name="Huang H."/>
            <person name="Zhang F."/>
            <person name="Xu H."/>
            <person name="Li N."/>
            <person name="Zhao C."/>
            <person name="Li S."/>
            <person name="Dong L."/>
            <person name="Huang Y."/>
            <person name="Li L."/>
            <person name="Xi Y."/>
            <person name="Qi Q."/>
            <person name="Li W."/>
            <person name="Zhang B."/>
            <person name="Hu W."/>
            <person name="Zhang Y."/>
            <person name="Tian X."/>
            <person name="Jiao Y."/>
            <person name="Liang X."/>
            <person name="Jin J."/>
            <person name="Gao L."/>
            <person name="Zheng W."/>
            <person name="Hao B."/>
            <person name="Liu S."/>
            <person name="Wang W."/>
            <person name="Yuan L."/>
            <person name="Cao M."/>
            <person name="McDermott J."/>
            <person name="Samudrala R."/>
            <person name="Wang J."/>
            <person name="Wong G.K."/>
            <person name="Yang H."/>
        </authorList>
    </citation>
    <scope>NUCLEOTIDE SEQUENCE [LARGE SCALE GENOMIC DNA]</scope>
    <source>
        <strain evidence="4">cv. 93-11</strain>
    </source>
</reference>
<keyword evidence="2" id="KW-0472">Membrane</keyword>
<dbReference type="Gramene" id="BGIOSGA001410-TA">
    <property type="protein sequence ID" value="BGIOSGA001410-PA"/>
    <property type="gene ID" value="BGIOSGA001410"/>
</dbReference>
<sequence>MPVTTRTSHKPWSYKESDGGVVCIAFSAGDEYVNNTVGHRVGRGRCDLRQAECSACQVQRVFHDQADRTAVSADDTARHRAPRGRGHLRSGRGGGAGVQTRCGEVPGLLTSYVALMSSLIVTARDVALLRRHRILESLLADDEEAARFFARLGDCGAINYKEQAFAGLYEDVSRYCDSPWHRYRAVLYRDYFASPWSVISLVVAALVVFLTAAQTYFTVFPAKN</sequence>
<dbReference type="Pfam" id="PF03140">
    <property type="entry name" value="DUF247"/>
    <property type="match status" value="1"/>
</dbReference>
<feature type="compositionally biased region" description="Basic residues" evidence="1">
    <location>
        <begin position="79"/>
        <end position="90"/>
    </location>
</feature>
<dbReference type="Proteomes" id="UP000007015">
    <property type="component" value="Chromosome 1"/>
</dbReference>
<dbReference type="HOGENOM" id="CLU_1236778_0_0_1"/>
<dbReference type="InterPro" id="IPR004158">
    <property type="entry name" value="DUF247_pln"/>
</dbReference>
<keyword evidence="2" id="KW-1133">Transmembrane helix</keyword>
<dbReference type="PANTHER" id="PTHR31170">
    <property type="entry name" value="BNAC04G53230D PROTEIN"/>
    <property type="match status" value="1"/>
</dbReference>
<accession>B8AA96</accession>
<dbReference type="PANTHER" id="PTHR31170:SF25">
    <property type="entry name" value="BNAA09G04570D PROTEIN"/>
    <property type="match status" value="1"/>
</dbReference>
<feature type="transmembrane region" description="Helical" evidence="2">
    <location>
        <begin position="191"/>
        <end position="217"/>
    </location>
</feature>
<evidence type="ECO:0000256" key="1">
    <source>
        <dbReference type="SAM" id="MobiDB-lite"/>
    </source>
</evidence>
<dbReference type="EMBL" id="CM000126">
    <property type="protein sequence ID" value="EEC70896.1"/>
    <property type="molecule type" value="Genomic_DNA"/>
</dbReference>
<feature type="region of interest" description="Disordered" evidence="1">
    <location>
        <begin position="69"/>
        <end position="98"/>
    </location>
</feature>
<protein>
    <submittedName>
        <fullName evidence="3">Uncharacterized protein</fullName>
    </submittedName>
</protein>
<gene>
    <name evidence="3" type="ORF">OsI_02438</name>
</gene>